<dbReference type="Pfam" id="PF05576">
    <property type="entry name" value="Peptidase_S37"/>
    <property type="match status" value="1"/>
</dbReference>
<keyword evidence="3" id="KW-0378">Hydrolase</keyword>
<organism evidence="4 5">
    <name type="scientific">Naumannella cuiyingiana</name>
    <dbReference type="NCBI Taxonomy" id="1347891"/>
    <lineage>
        <taxon>Bacteria</taxon>
        <taxon>Bacillati</taxon>
        <taxon>Actinomycetota</taxon>
        <taxon>Actinomycetes</taxon>
        <taxon>Propionibacteriales</taxon>
        <taxon>Propionibacteriaceae</taxon>
        <taxon>Naumannella</taxon>
    </lineage>
</organism>
<evidence type="ECO:0000256" key="1">
    <source>
        <dbReference type="ARBA" id="ARBA00022670"/>
    </source>
</evidence>
<dbReference type="PANTHER" id="PTHR11010:SF38">
    <property type="entry name" value="LYSOSOMAL PRO-X CARBOXYPEPTIDASE"/>
    <property type="match status" value="1"/>
</dbReference>
<dbReference type="AlphaFoldDB" id="A0A7Z0D7B8"/>
<evidence type="ECO:0000313" key="4">
    <source>
        <dbReference type="EMBL" id="NYI70240.1"/>
    </source>
</evidence>
<accession>A0A7Z0D7B8</accession>
<sequence length="477" mass="53517">MPRRLLSGIAALAIALTTWLALVPAARSAPTDLADRIAALPGVASVEERPVAEGFRFFVIGFTQRVDHDDPGKGTFTQRLTLLHRSEDRPMIMYTSGYNVSTNPGRSEPARIVDGNQLSMEYRFFTPSRPSNPDWEDELTIKQAATDQHVIIESFKQLYDQNWLTTGGSKGGMTATYHRRFFPDDVNGSVPYVAPNDVLDSRDEAYDSFLAGVGTDPACRDRLVGLQRRVLSDRDTWDARVADASAQAGLTYRIVGNRWQAIESGVIDLYFAFWQYTPQSECGSVPDPDTATDDQVWDFYEATSPLTGYADQNLERYVPYYFQAAYQLGSPKPYEDRIGDLLQYPGTNIARNFVPRSVRPNRFDWPAMRDIDRWVRTSSERMLYVYGGNDPWSAEPFTCGTSGASRECFRFFVDGGTHGSNIEQLPPAERDRAVALVRSWAGLDDTISARRTGLPPKIDGLDREPDYLEAPRAVPLR</sequence>
<reference evidence="4 5" key="1">
    <citation type="submission" date="2020-07" db="EMBL/GenBank/DDBJ databases">
        <title>Sequencing the genomes of 1000 actinobacteria strains.</title>
        <authorList>
            <person name="Klenk H.-P."/>
        </authorList>
    </citation>
    <scope>NUCLEOTIDE SEQUENCE [LARGE SCALE GENOMIC DNA]</scope>
    <source>
        <strain evidence="4 5">DSM 103164</strain>
    </source>
</reference>
<dbReference type="GO" id="GO:0006508">
    <property type="term" value="P:proteolysis"/>
    <property type="evidence" value="ECO:0007669"/>
    <property type="project" value="UniProtKB-KW"/>
</dbReference>
<comment type="caution">
    <text evidence="4">The sequence shown here is derived from an EMBL/GenBank/DDBJ whole genome shotgun (WGS) entry which is preliminary data.</text>
</comment>
<gene>
    <name evidence="4" type="ORF">GGQ54_000800</name>
</gene>
<dbReference type="Proteomes" id="UP000527616">
    <property type="component" value="Unassembled WGS sequence"/>
</dbReference>
<keyword evidence="1" id="KW-0645">Protease</keyword>
<evidence type="ECO:0000256" key="2">
    <source>
        <dbReference type="ARBA" id="ARBA00022729"/>
    </source>
</evidence>
<proteinExistence type="predicted"/>
<dbReference type="SUPFAM" id="SSF53474">
    <property type="entry name" value="alpha/beta-Hydrolases"/>
    <property type="match status" value="1"/>
</dbReference>
<protein>
    <recommendedName>
        <fullName evidence="6">PS-10 peptidase S37</fullName>
    </recommendedName>
</protein>
<dbReference type="GO" id="GO:0008239">
    <property type="term" value="F:dipeptidyl-peptidase activity"/>
    <property type="evidence" value="ECO:0007669"/>
    <property type="project" value="TreeGrafter"/>
</dbReference>
<evidence type="ECO:0000313" key="5">
    <source>
        <dbReference type="Proteomes" id="UP000527616"/>
    </source>
</evidence>
<evidence type="ECO:0000256" key="3">
    <source>
        <dbReference type="ARBA" id="ARBA00022801"/>
    </source>
</evidence>
<dbReference type="Gene3D" id="3.40.50.1820">
    <property type="entry name" value="alpha/beta hydrolase"/>
    <property type="match status" value="1"/>
</dbReference>
<keyword evidence="2" id="KW-0732">Signal</keyword>
<evidence type="ECO:0008006" key="6">
    <source>
        <dbReference type="Google" id="ProtNLM"/>
    </source>
</evidence>
<dbReference type="InterPro" id="IPR029058">
    <property type="entry name" value="AB_hydrolase_fold"/>
</dbReference>
<name>A0A7Z0D7B8_9ACTN</name>
<dbReference type="InterPro" id="IPR008761">
    <property type="entry name" value="Peptidase_S37"/>
</dbReference>
<dbReference type="PANTHER" id="PTHR11010">
    <property type="entry name" value="PROTEASE S28 PRO-X CARBOXYPEPTIDASE-RELATED"/>
    <property type="match status" value="1"/>
</dbReference>
<dbReference type="RefSeq" id="WP_179444218.1">
    <property type="nucleotide sequence ID" value="NZ_JACBZS010000001.1"/>
</dbReference>
<dbReference type="EMBL" id="JACBZS010000001">
    <property type="protein sequence ID" value="NYI70240.1"/>
    <property type="molecule type" value="Genomic_DNA"/>
</dbReference>
<keyword evidence="5" id="KW-1185">Reference proteome</keyword>